<evidence type="ECO:0000313" key="1">
    <source>
        <dbReference type="EMBL" id="GAU48152.1"/>
    </source>
</evidence>
<gene>
    <name evidence="1" type="ORF">TSUD_302850</name>
</gene>
<proteinExistence type="predicted"/>
<name>A0A2Z6PES9_TRISU</name>
<dbReference type="AlphaFoldDB" id="A0A2Z6PES9"/>
<dbReference type="Proteomes" id="UP000242715">
    <property type="component" value="Unassembled WGS sequence"/>
</dbReference>
<dbReference type="OrthoDB" id="1734943at2759"/>
<sequence length="75" mass="8192">MASEKKLANPLREIKVQQLVSTSLSARVDIASPGEGGFRFVPGVGIQHCVTKDGAMKWFHVKYEGPILNKSQPIV</sequence>
<organism evidence="1 2">
    <name type="scientific">Trifolium subterraneum</name>
    <name type="common">Subterranean clover</name>
    <dbReference type="NCBI Taxonomy" id="3900"/>
    <lineage>
        <taxon>Eukaryota</taxon>
        <taxon>Viridiplantae</taxon>
        <taxon>Streptophyta</taxon>
        <taxon>Embryophyta</taxon>
        <taxon>Tracheophyta</taxon>
        <taxon>Spermatophyta</taxon>
        <taxon>Magnoliopsida</taxon>
        <taxon>eudicotyledons</taxon>
        <taxon>Gunneridae</taxon>
        <taxon>Pentapetalae</taxon>
        <taxon>rosids</taxon>
        <taxon>fabids</taxon>
        <taxon>Fabales</taxon>
        <taxon>Fabaceae</taxon>
        <taxon>Papilionoideae</taxon>
        <taxon>50 kb inversion clade</taxon>
        <taxon>NPAAA clade</taxon>
        <taxon>Hologalegina</taxon>
        <taxon>IRL clade</taxon>
        <taxon>Trifolieae</taxon>
        <taxon>Trifolium</taxon>
    </lineage>
</organism>
<protein>
    <submittedName>
        <fullName evidence="1">Uncharacterized protein</fullName>
    </submittedName>
</protein>
<evidence type="ECO:0000313" key="2">
    <source>
        <dbReference type="Proteomes" id="UP000242715"/>
    </source>
</evidence>
<dbReference type="EMBL" id="DF974387">
    <property type="protein sequence ID" value="GAU48152.1"/>
    <property type="molecule type" value="Genomic_DNA"/>
</dbReference>
<reference evidence="2" key="1">
    <citation type="journal article" date="2017" name="Front. Plant Sci.">
        <title>Climate Clever Clovers: New Paradigm to Reduce the Environmental Footprint of Ruminants by Breeding Low Methanogenic Forages Utilizing Haplotype Variation.</title>
        <authorList>
            <person name="Kaur P."/>
            <person name="Appels R."/>
            <person name="Bayer P.E."/>
            <person name="Keeble-Gagnere G."/>
            <person name="Wang J."/>
            <person name="Hirakawa H."/>
            <person name="Shirasawa K."/>
            <person name="Vercoe P."/>
            <person name="Stefanova K."/>
            <person name="Durmic Z."/>
            <person name="Nichols P."/>
            <person name="Revell C."/>
            <person name="Isobe S.N."/>
            <person name="Edwards D."/>
            <person name="Erskine W."/>
        </authorList>
    </citation>
    <scope>NUCLEOTIDE SEQUENCE [LARGE SCALE GENOMIC DNA]</scope>
    <source>
        <strain evidence="2">cv. Daliak</strain>
    </source>
</reference>
<accession>A0A2Z6PES9</accession>
<keyword evidence="2" id="KW-1185">Reference proteome</keyword>